<proteinExistence type="inferred from homology"/>
<dbReference type="GO" id="GO:0003700">
    <property type="term" value="F:DNA-binding transcription factor activity"/>
    <property type="evidence" value="ECO:0007669"/>
    <property type="project" value="InterPro"/>
</dbReference>
<dbReference type="AlphaFoldDB" id="U5DD81"/>
<evidence type="ECO:0000256" key="5">
    <source>
        <dbReference type="ARBA" id="ARBA00023163"/>
    </source>
</evidence>
<dbReference type="InterPro" id="IPR001471">
    <property type="entry name" value="AP2/ERF_dom"/>
</dbReference>
<feature type="compositionally biased region" description="Low complexity" evidence="8">
    <location>
        <begin position="1"/>
        <end position="16"/>
    </location>
</feature>
<organism evidence="10 11">
    <name type="scientific">Amborella trichopoda</name>
    <dbReference type="NCBI Taxonomy" id="13333"/>
    <lineage>
        <taxon>Eukaryota</taxon>
        <taxon>Viridiplantae</taxon>
        <taxon>Streptophyta</taxon>
        <taxon>Embryophyta</taxon>
        <taxon>Tracheophyta</taxon>
        <taxon>Spermatophyta</taxon>
        <taxon>Magnoliopsida</taxon>
        <taxon>Amborellales</taxon>
        <taxon>Amborellaceae</taxon>
        <taxon>Amborella</taxon>
    </lineage>
</organism>
<keyword evidence="11" id="KW-1185">Reference proteome</keyword>
<keyword evidence="4" id="KW-0010">Activator</keyword>
<name>U5DD81_AMBTC</name>
<keyword evidence="6" id="KW-0539">Nucleus</keyword>
<dbReference type="PANTHER" id="PTHR31839:SF85">
    <property type="entry name" value="AP2_ERF DOMAIN-CONTAINING PROTEIN"/>
    <property type="match status" value="1"/>
</dbReference>
<evidence type="ECO:0000256" key="8">
    <source>
        <dbReference type="SAM" id="MobiDB-lite"/>
    </source>
</evidence>
<reference evidence="11" key="1">
    <citation type="journal article" date="2013" name="Science">
        <title>The Amborella genome and the evolution of flowering plants.</title>
        <authorList>
            <consortium name="Amborella Genome Project"/>
        </authorList>
    </citation>
    <scope>NUCLEOTIDE SEQUENCE [LARGE SCALE GENOMIC DNA]</scope>
</reference>
<evidence type="ECO:0000256" key="1">
    <source>
        <dbReference type="ARBA" id="ARBA00004123"/>
    </source>
</evidence>
<dbReference type="InterPro" id="IPR036955">
    <property type="entry name" value="AP2/ERF_dom_sf"/>
</dbReference>
<dbReference type="InterPro" id="IPR016177">
    <property type="entry name" value="DNA-bd_dom_sf"/>
</dbReference>
<keyword evidence="2" id="KW-0805">Transcription regulation</keyword>
<feature type="compositionally biased region" description="Polar residues" evidence="8">
    <location>
        <begin position="124"/>
        <end position="136"/>
    </location>
</feature>
<evidence type="ECO:0000313" key="10">
    <source>
        <dbReference type="EMBL" id="ERN19382.1"/>
    </source>
</evidence>
<dbReference type="CDD" id="cd00018">
    <property type="entry name" value="AP2"/>
    <property type="match status" value="1"/>
</dbReference>
<dbReference type="OMA" id="SPVQYSW"/>
<evidence type="ECO:0000256" key="6">
    <source>
        <dbReference type="ARBA" id="ARBA00023242"/>
    </source>
</evidence>
<dbReference type="Proteomes" id="UP000017836">
    <property type="component" value="Unassembled WGS sequence"/>
</dbReference>
<dbReference type="GO" id="GO:0003677">
    <property type="term" value="F:DNA binding"/>
    <property type="evidence" value="ECO:0007669"/>
    <property type="project" value="UniProtKB-KW"/>
</dbReference>
<dbReference type="FunFam" id="3.30.730.10:FF:000001">
    <property type="entry name" value="Ethylene-responsive transcription factor 2"/>
    <property type="match status" value="1"/>
</dbReference>
<keyword evidence="5" id="KW-0804">Transcription</keyword>
<dbReference type="OrthoDB" id="1932364at2759"/>
<dbReference type="Pfam" id="PF00847">
    <property type="entry name" value="AP2"/>
    <property type="match status" value="1"/>
</dbReference>
<feature type="compositionally biased region" description="Basic and acidic residues" evidence="8">
    <location>
        <begin position="137"/>
        <end position="149"/>
    </location>
</feature>
<dbReference type="PROSITE" id="PS51032">
    <property type="entry name" value="AP2_ERF"/>
    <property type="match status" value="1"/>
</dbReference>
<feature type="compositionally biased region" description="Polar residues" evidence="8">
    <location>
        <begin position="17"/>
        <end position="26"/>
    </location>
</feature>
<dbReference type="SUPFAM" id="SSF54171">
    <property type="entry name" value="DNA-binding domain"/>
    <property type="match status" value="1"/>
</dbReference>
<evidence type="ECO:0000256" key="7">
    <source>
        <dbReference type="ARBA" id="ARBA00024343"/>
    </source>
</evidence>
<dbReference type="eggNOG" id="ENOG502RZJ7">
    <property type="taxonomic scope" value="Eukaryota"/>
</dbReference>
<protein>
    <recommendedName>
        <fullName evidence="9">AP2/ERF domain-containing protein</fullName>
    </recommendedName>
</protein>
<comment type="subcellular location">
    <subcellularLocation>
        <location evidence="1">Nucleus</location>
    </subcellularLocation>
</comment>
<evidence type="ECO:0000256" key="4">
    <source>
        <dbReference type="ARBA" id="ARBA00023159"/>
    </source>
</evidence>
<evidence type="ECO:0000256" key="3">
    <source>
        <dbReference type="ARBA" id="ARBA00023125"/>
    </source>
</evidence>
<keyword evidence="3" id="KW-0238">DNA-binding</keyword>
<feature type="region of interest" description="Disordered" evidence="8">
    <location>
        <begin position="1"/>
        <end position="57"/>
    </location>
</feature>
<dbReference type="Gramene" id="ERN19382">
    <property type="protein sequence ID" value="ERN19382"/>
    <property type="gene ID" value="AMTR_s00069p00140780"/>
</dbReference>
<feature type="region of interest" description="Disordered" evidence="8">
    <location>
        <begin position="210"/>
        <end position="237"/>
    </location>
</feature>
<feature type="compositionally biased region" description="Basic residues" evidence="8">
    <location>
        <begin position="35"/>
        <end position="48"/>
    </location>
</feature>
<feature type="domain" description="AP2/ERF" evidence="9">
    <location>
        <begin position="40"/>
        <end position="96"/>
    </location>
</feature>
<evidence type="ECO:0000313" key="11">
    <source>
        <dbReference type="Proteomes" id="UP000017836"/>
    </source>
</evidence>
<dbReference type="Gene3D" id="3.30.730.10">
    <property type="entry name" value="AP2/ERF domain"/>
    <property type="match status" value="1"/>
</dbReference>
<sequence>MSHPFSSRQVSSSQQSNRTAIGTGSDNRQDSPRSPGRHPMFRGIRSRSGKWVSEIREPRKSNRIWLGTYPTPEMAASAYDAAAYFLKGSNAVLNFPESYASLPVPASSSHADIQAAAAAAASLRRQTNSAASSTGPNRDRDRDRDRDLAQNDPIVTHGSPPSAPAPASAAEGEGPFLETENVGQIQEPEFLDEEELFDMPSLIVSMAEGMLVSPPRMDPPPENDNGDSDSGGLWSYP</sequence>
<comment type="similarity">
    <text evidence="7">Belongs to the AP2/ERF transcription factor family. ERF subfamily.</text>
</comment>
<dbReference type="EMBL" id="KI392069">
    <property type="protein sequence ID" value="ERN19382.1"/>
    <property type="molecule type" value="Genomic_DNA"/>
</dbReference>
<dbReference type="SMART" id="SM00380">
    <property type="entry name" value="AP2"/>
    <property type="match status" value="1"/>
</dbReference>
<dbReference type="GO" id="GO:0005634">
    <property type="term" value="C:nucleus"/>
    <property type="evidence" value="ECO:0007669"/>
    <property type="project" value="UniProtKB-SubCell"/>
</dbReference>
<evidence type="ECO:0000259" key="9">
    <source>
        <dbReference type="PROSITE" id="PS51032"/>
    </source>
</evidence>
<feature type="region of interest" description="Disordered" evidence="8">
    <location>
        <begin position="119"/>
        <end position="193"/>
    </location>
</feature>
<feature type="compositionally biased region" description="Low complexity" evidence="8">
    <location>
        <begin position="165"/>
        <end position="175"/>
    </location>
</feature>
<evidence type="ECO:0000256" key="2">
    <source>
        <dbReference type="ARBA" id="ARBA00023015"/>
    </source>
</evidence>
<dbReference type="PANTHER" id="PTHR31839">
    <property type="entry name" value="DEHYDRATION-RESPONSIVE ELEMENT-BINDING PROTEIN 1D"/>
    <property type="match status" value="1"/>
</dbReference>
<accession>U5DD81</accession>
<gene>
    <name evidence="10" type="ORF">AMTR_s00069p00140780</name>
</gene>
<dbReference type="HOGENOM" id="CLU_063331_1_1_1"/>
<dbReference type="PRINTS" id="PR00367">
    <property type="entry name" value="ETHRSPELEMNT"/>
</dbReference>
<dbReference type="InterPro" id="IPR045277">
    <property type="entry name" value="DRE1A-I"/>
</dbReference>